<name>A0A2U8PDA2_9BRAD</name>
<dbReference type="AlphaFoldDB" id="A0A2U8PDA2"/>
<organism evidence="1 2">
    <name type="scientific">Bradyrhizobium ottawaense</name>
    <dbReference type="NCBI Taxonomy" id="931866"/>
    <lineage>
        <taxon>Bacteria</taxon>
        <taxon>Pseudomonadati</taxon>
        <taxon>Pseudomonadota</taxon>
        <taxon>Alphaproteobacteria</taxon>
        <taxon>Hyphomicrobiales</taxon>
        <taxon>Nitrobacteraceae</taxon>
        <taxon>Bradyrhizobium</taxon>
    </lineage>
</organism>
<protein>
    <submittedName>
        <fullName evidence="1">Uncharacterized protein</fullName>
    </submittedName>
</protein>
<evidence type="ECO:0000313" key="2">
    <source>
        <dbReference type="Proteomes" id="UP000215703"/>
    </source>
</evidence>
<dbReference type="EMBL" id="CP029425">
    <property type="protein sequence ID" value="AWL95741.1"/>
    <property type="molecule type" value="Genomic_DNA"/>
</dbReference>
<reference evidence="1 2" key="1">
    <citation type="journal article" date="2014" name="Int. J. Syst. Evol. Microbiol.">
        <title>Bradyrhizobium ottawaense sp. nov., a symbiotic nitrogen fixing bacterium from root nodules of soybeans in Canada.</title>
        <authorList>
            <person name="Yu X."/>
            <person name="Cloutier S."/>
            <person name="Tambong J.T."/>
            <person name="Bromfield E.S."/>
        </authorList>
    </citation>
    <scope>NUCLEOTIDE SEQUENCE [LARGE SCALE GENOMIC DNA]</scope>
    <source>
        <strain evidence="1 2">OO99</strain>
    </source>
</reference>
<proteinExistence type="predicted"/>
<reference evidence="1 2" key="2">
    <citation type="journal article" date="2017" name="Syst. Appl. Microbiol.">
        <title>Soybeans inoculated with root zone soils of Canadian native legumes harbour diverse and novel Bradyrhizobium spp. that possess agricultural potential.</title>
        <authorList>
            <person name="Bromfield E.S.P."/>
            <person name="Cloutier S."/>
            <person name="Tambong J.T."/>
            <person name="Tran Thi T.V."/>
        </authorList>
    </citation>
    <scope>NUCLEOTIDE SEQUENCE [LARGE SCALE GENOMIC DNA]</scope>
    <source>
        <strain evidence="1 2">OO99</strain>
    </source>
</reference>
<evidence type="ECO:0000313" key="1">
    <source>
        <dbReference type="EMBL" id="AWL95741.1"/>
    </source>
</evidence>
<sequence>MNKMANLTQGNARRPTQRALELASEWLYLIFDRANKLGGWSRPHISSTEDGEIVFEWWRQRRNLTLYFGDDGPEYIEVWGPNIDDDMRSGELTNWSFSTAWLRLQS</sequence>
<dbReference type="KEGG" id="bot:CIT37_29080"/>
<gene>
    <name evidence="1" type="ORF">CIT37_29080</name>
</gene>
<dbReference type="Proteomes" id="UP000215703">
    <property type="component" value="Chromosome"/>
</dbReference>
<accession>A0A2U8PDA2</accession>